<evidence type="ECO:0000313" key="1">
    <source>
        <dbReference type="EMBL" id="RZU60970.1"/>
    </source>
</evidence>
<comment type="caution">
    <text evidence="1">The sequence shown here is derived from an EMBL/GenBank/DDBJ whole genome shotgun (WGS) entry which is preliminary data.</text>
</comment>
<dbReference type="SUPFAM" id="SSF141694">
    <property type="entry name" value="AF2212/PG0164-like"/>
    <property type="match status" value="1"/>
</dbReference>
<proteinExistence type="predicted"/>
<reference evidence="1 2" key="1">
    <citation type="submission" date="2019-02" db="EMBL/GenBank/DDBJ databases">
        <title>Sequencing the genomes of 1000 actinobacteria strains.</title>
        <authorList>
            <person name="Klenk H.-P."/>
        </authorList>
    </citation>
    <scope>NUCLEOTIDE SEQUENCE [LARGE SCALE GENOMIC DNA]</scope>
    <source>
        <strain evidence="1 2">DSM 17364</strain>
    </source>
</reference>
<dbReference type="EMBL" id="SHLA01000001">
    <property type="protein sequence ID" value="RZU60970.1"/>
    <property type="molecule type" value="Genomic_DNA"/>
</dbReference>
<dbReference type="Proteomes" id="UP000292685">
    <property type="component" value="Unassembled WGS sequence"/>
</dbReference>
<evidence type="ECO:0000313" key="2">
    <source>
        <dbReference type="Proteomes" id="UP000292685"/>
    </source>
</evidence>
<protein>
    <submittedName>
        <fullName evidence="1">Uncharacterized protein DUF1905</fullName>
    </submittedName>
</protein>
<organism evidence="1 2">
    <name type="scientific">Zhihengliuella halotolerans</name>
    <dbReference type="NCBI Taxonomy" id="370736"/>
    <lineage>
        <taxon>Bacteria</taxon>
        <taxon>Bacillati</taxon>
        <taxon>Actinomycetota</taxon>
        <taxon>Actinomycetes</taxon>
        <taxon>Micrococcales</taxon>
        <taxon>Micrococcaceae</taxon>
        <taxon>Zhihengliuella</taxon>
    </lineage>
</organism>
<dbReference type="InterPro" id="IPR037079">
    <property type="entry name" value="AF2212/PG0164-like_sf"/>
</dbReference>
<name>A0A4Q8AA45_9MICC</name>
<dbReference type="OrthoDB" id="9808666at2"/>
<dbReference type="AlphaFoldDB" id="A0A4Q8AA45"/>
<accession>A0A4Q8AA45</accession>
<keyword evidence="2" id="KW-1185">Reference proteome</keyword>
<dbReference type="InterPro" id="IPR015018">
    <property type="entry name" value="DUF1905"/>
</dbReference>
<gene>
    <name evidence="1" type="ORF">EV380_0525</name>
</gene>
<dbReference type="RefSeq" id="WP_130449152.1">
    <property type="nucleotide sequence ID" value="NZ_SHLA01000001.1"/>
</dbReference>
<dbReference type="Gene3D" id="2.40.30.100">
    <property type="entry name" value="AF2212/PG0164-like"/>
    <property type="match status" value="1"/>
</dbReference>
<sequence>MAWTFTTELIEWRGPAPFVFAPMPAVMSAELKEAARGLMYWGQIPVAATIGTTDFDTAIWPKDGRFLVPVKVAVQRAERVDVGDVVTLSLDVRAGRLGR</sequence>
<dbReference type="Pfam" id="PF08922">
    <property type="entry name" value="DUF1905"/>
    <property type="match status" value="1"/>
</dbReference>